<dbReference type="AlphaFoldDB" id="Q07NU2"/>
<name>Q07NU2_RHOP5</name>
<gene>
    <name evidence="1" type="ordered locus">RPE_2453</name>
</gene>
<sequence>MAMWQLITIAPYDVDLEVAVIDQDGAHALIFACQRSISGWVNAKNGAPVEIHPTHWRLWTTAGED</sequence>
<evidence type="ECO:0000313" key="1">
    <source>
        <dbReference type="EMBL" id="ABJ06392.1"/>
    </source>
</evidence>
<dbReference type="EMBL" id="CP000463">
    <property type="protein sequence ID" value="ABJ06392.1"/>
    <property type="molecule type" value="Genomic_DNA"/>
</dbReference>
<organism evidence="1">
    <name type="scientific">Rhodopseudomonas palustris (strain BisA53)</name>
    <dbReference type="NCBI Taxonomy" id="316055"/>
    <lineage>
        <taxon>Bacteria</taxon>
        <taxon>Pseudomonadati</taxon>
        <taxon>Pseudomonadota</taxon>
        <taxon>Alphaproteobacteria</taxon>
        <taxon>Hyphomicrobiales</taxon>
        <taxon>Nitrobacteraceae</taxon>
        <taxon>Rhodopseudomonas</taxon>
    </lineage>
</organism>
<dbReference type="eggNOG" id="ENOG502ZKNS">
    <property type="taxonomic scope" value="Bacteria"/>
</dbReference>
<reference evidence="1" key="1">
    <citation type="submission" date="2006-09" db="EMBL/GenBank/DDBJ databases">
        <title>Complete sequence of Rhodopseudomonas palustris BisA53.</title>
        <authorList>
            <consortium name="US DOE Joint Genome Institute"/>
            <person name="Copeland A."/>
            <person name="Lucas S."/>
            <person name="Lapidus A."/>
            <person name="Barry K."/>
            <person name="Detter J.C."/>
            <person name="Glavina del Rio T."/>
            <person name="Hammon N."/>
            <person name="Israni S."/>
            <person name="Dalin E."/>
            <person name="Tice H."/>
            <person name="Pitluck S."/>
            <person name="Chain P."/>
            <person name="Malfatti S."/>
            <person name="Shin M."/>
            <person name="Vergez L."/>
            <person name="Schmutz J."/>
            <person name="Larimer F."/>
            <person name="Land M."/>
            <person name="Hauser L."/>
            <person name="Pelletier D.A."/>
            <person name="Kyrpides N."/>
            <person name="Kim E."/>
            <person name="Harwood C.S."/>
            <person name="Oda Y."/>
            <person name="Richardson P."/>
        </authorList>
    </citation>
    <scope>NUCLEOTIDE SEQUENCE [LARGE SCALE GENOMIC DNA]</scope>
    <source>
        <strain evidence="1">BisA53</strain>
    </source>
</reference>
<accession>Q07NU2</accession>
<protein>
    <recommendedName>
        <fullName evidence="2">DUF551 domain-containing protein</fullName>
    </recommendedName>
</protein>
<dbReference type="HOGENOM" id="CLU_189114_0_0_5"/>
<evidence type="ECO:0008006" key="2">
    <source>
        <dbReference type="Google" id="ProtNLM"/>
    </source>
</evidence>
<dbReference type="KEGG" id="rpe:RPE_2453"/>
<proteinExistence type="predicted"/>